<keyword evidence="1" id="KW-0808">Transferase</keyword>
<accession>A0AC61YAU6</accession>
<protein>
    <submittedName>
        <fullName evidence="1">TrmH family tRNA/rRNA methyltransferase</fullName>
        <ecNumber evidence="1">2.1.1.-</ecNumber>
    </submittedName>
</protein>
<dbReference type="EC" id="2.1.1.-" evidence="1"/>
<sequence>MVFLFLPPMKNQQIFGIHSVLEALHSDQEIDKIFIQKSSNNSGIKEITSLASKEGIKISYVPIEKLNRLTKENHQGVIAKISPISFISIEELLETTFQKNENPIFLILDELTDVRNVGAIIRTAECTGVSGIILPKQGGAAINDQTVKTSTGAIFNIPMCKVDHLKDALFYLASYNVQTVAATEKTDHYIYNVDFKKPTAIIMGSEGKGVSKSLLKMVNYKAKLPMKGEISSLNVSVACGAILYEVVRQRF</sequence>
<reference evidence="1" key="1">
    <citation type="submission" date="2019-09" db="EMBL/GenBank/DDBJ databases">
        <authorList>
            <person name="Rodrigo-Torres L."/>
            <person name="Arahal R. D."/>
            <person name="Lucena T."/>
        </authorList>
    </citation>
    <scope>NUCLEOTIDE SEQUENCE</scope>
    <source>
        <strain evidence="1">ISS653</strain>
    </source>
</reference>
<keyword evidence="1" id="KW-0489">Methyltransferase</keyword>
<name>A0AC61YAU6_9FLAO</name>
<evidence type="ECO:0000313" key="1">
    <source>
        <dbReference type="EMBL" id="VVV01503.1"/>
    </source>
</evidence>
<proteinExistence type="predicted"/>
<organism evidence="1 2">
    <name type="scientific">Mesonia oceanica</name>
    <dbReference type="NCBI Taxonomy" id="2687242"/>
    <lineage>
        <taxon>Bacteria</taxon>
        <taxon>Pseudomonadati</taxon>
        <taxon>Bacteroidota</taxon>
        <taxon>Flavobacteriia</taxon>
        <taxon>Flavobacteriales</taxon>
        <taxon>Flavobacteriaceae</taxon>
        <taxon>Mesonia</taxon>
    </lineage>
</organism>
<gene>
    <name evidence="1" type="ORF">FVB9532_02795</name>
</gene>
<dbReference type="EMBL" id="CABVMM010000011">
    <property type="protein sequence ID" value="VVV01503.1"/>
    <property type="molecule type" value="Genomic_DNA"/>
</dbReference>
<keyword evidence="2" id="KW-1185">Reference proteome</keyword>
<comment type="caution">
    <text evidence="1">The sequence shown here is derived from an EMBL/GenBank/DDBJ whole genome shotgun (WGS) entry which is preliminary data.</text>
</comment>
<evidence type="ECO:0000313" key="2">
    <source>
        <dbReference type="Proteomes" id="UP000356253"/>
    </source>
</evidence>
<dbReference type="Proteomes" id="UP000356253">
    <property type="component" value="Unassembled WGS sequence"/>
</dbReference>